<evidence type="ECO:0000256" key="5">
    <source>
        <dbReference type="SAM" id="MobiDB-lite"/>
    </source>
</evidence>
<dbReference type="InterPro" id="IPR027417">
    <property type="entry name" value="P-loop_NTPase"/>
</dbReference>
<dbReference type="PANTHER" id="PTHR24223">
    <property type="entry name" value="ATP-BINDING CASSETTE SUB-FAMILY C"/>
    <property type="match status" value="1"/>
</dbReference>
<evidence type="ECO:0000256" key="2">
    <source>
        <dbReference type="ARBA" id="ARBA00009726"/>
    </source>
</evidence>
<dbReference type="GO" id="GO:0005524">
    <property type="term" value="F:ATP binding"/>
    <property type="evidence" value="ECO:0007669"/>
    <property type="project" value="UniProtKB-KW"/>
</dbReference>
<dbReference type="GO" id="GO:0016020">
    <property type="term" value="C:membrane"/>
    <property type="evidence" value="ECO:0007669"/>
    <property type="project" value="UniProtKB-SubCell"/>
</dbReference>
<dbReference type="PANTHER" id="PTHR24223:SF456">
    <property type="entry name" value="MULTIDRUG RESISTANCE-ASSOCIATED PROTEIN LETHAL(2)03659"/>
    <property type="match status" value="1"/>
</dbReference>
<organism evidence="7 8">
    <name type="scientific">Rotaria sordida</name>
    <dbReference type="NCBI Taxonomy" id="392033"/>
    <lineage>
        <taxon>Eukaryota</taxon>
        <taxon>Metazoa</taxon>
        <taxon>Spiralia</taxon>
        <taxon>Gnathifera</taxon>
        <taxon>Rotifera</taxon>
        <taxon>Eurotatoria</taxon>
        <taxon>Bdelloidea</taxon>
        <taxon>Philodinida</taxon>
        <taxon>Philodinidae</taxon>
        <taxon>Rotaria</taxon>
    </lineage>
</organism>
<feature type="region of interest" description="Disordered" evidence="5">
    <location>
        <begin position="128"/>
        <end position="154"/>
    </location>
</feature>
<comment type="subcellular location">
    <subcellularLocation>
        <location evidence="1">Membrane</location>
        <topology evidence="1">Multi-pass membrane protein</topology>
    </subcellularLocation>
</comment>
<dbReference type="SUPFAM" id="SSF52540">
    <property type="entry name" value="P-loop containing nucleoside triphosphate hydrolases"/>
    <property type="match status" value="1"/>
</dbReference>
<feature type="domain" description="ABC transporter" evidence="6">
    <location>
        <begin position="7"/>
        <end position="44"/>
    </location>
</feature>
<keyword evidence="3" id="KW-0547">Nucleotide-binding</keyword>
<keyword evidence="4" id="KW-0067">ATP-binding</keyword>
<dbReference type="Proteomes" id="UP000663889">
    <property type="component" value="Unassembled WGS sequence"/>
</dbReference>
<dbReference type="InterPro" id="IPR050173">
    <property type="entry name" value="ABC_transporter_C-like"/>
</dbReference>
<gene>
    <name evidence="7" type="ORF">SEV965_LOCUS30776</name>
</gene>
<dbReference type="AlphaFoldDB" id="A0A815JXX9"/>
<sequence length="154" mass="17061">MSTGLQSQISEGGSNLSVGQKQLICLTRAILKKSKIVIIDEATANVDYQTGELIQKTIRSNFQECTVLTISHRLRTARQNNRLLVLGDGKVLEFDELHVLLNNPHSHFAKMIRSVGMIESNYLPPPLPNATVEAGESLEDEDTTSTNENDCLLR</sequence>
<dbReference type="EMBL" id="CAJNOU010003392">
    <property type="protein sequence ID" value="CAF1388144.1"/>
    <property type="molecule type" value="Genomic_DNA"/>
</dbReference>
<dbReference type="GO" id="GO:0042626">
    <property type="term" value="F:ATPase-coupled transmembrane transporter activity"/>
    <property type="evidence" value="ECO:0007669"/>
    <property type="project" value="TreeGrafter"/>
</dbReference>
<evidence type="ECO:0000313" key="7">
    <source>
        <dbReference type="EMBL" id="CAF1388144.1"/>
    </source>
</evidence>
<feature type="compositionally biased region" description="Polar residues" evidence="5">
    <location>
        <begin position="144"/>
        <end position="154"/>
    </location>
</feature>
<evidence type="ECO:0000313" key="8">
    <source>
        <dbReference type="Proteomes" id="UP000663889"/>
    </source>
</evidence>
<evidence type="ECO:0000256" key="3">
    <source>
        <dbReference type="ARBA" id="ARBA00022741"/>
    </source>
</evidence>
<evidence type="ECO:0000259" key="6">
    <source>
        <dbReference type="Pfam" id="PF00005"/>
    </source>
</evidence>
<accession>A0A815JXX9</accession>
<dbReference type="GO" id="GO:0016887">
    <property type="term" value="F:ATP hydrolysis activity"/>
    <property type="evidence" value="ECO:0007669"/>
    <property type="project" value="InterPro"/>
</dbReference>
<proteinExistence type="inferred from homology"/>
<protein>
    <recommendedName>
        <fullName evidence="6">ABC transporter domain-containing protein</fullName>
    </recommendedName>
</protein>
<evidence type="ECO:0000256" key="1">
    <source>
        <dbReference type="ARBA" id="ARBA00004141"/>
    </source>
</evidence>
<comment type="similarity">
    <text evidence="2">Belongs to the ABC transporter superfamily. ABCC family. Conjugate transporter (TC 3.A.1.208) subfamily.</text>
</comment>
<reference evidence="7" key="1">
    <citation type="submission" date="2021-02" db="EMBL/GenBank/DDBJ databases">
        <authorList>
            <person name="Nowell W R."/>
        </authorList>
    </citation>
    <scope>NUCLEOTIDE SEQUENCE</scope>
</reference>
<evidence type="ECO:0000256" key="4">
    <source>
        <dbReference type="ARBA" id="ARBA00022840"/>
    </source>
</evidence>
<dbReference type="Pfam" id="PF00005">
    <property type="entry name" value="ABC_tran"/>
    <property type="match status" value="1"/>
</dbReference>
<name>A0A815JXX9_9BILA</name>
<dbReference type="Gene3D" id="3.40.50.300">
    <property type="entry name" value="P-loop containing nucleotide triphosphate hydrolases"/>
    <property type="match status" value="1"/>
</dbReference>
<comment type="caution">
    <text evidence="7">The sequence shown here is derived from an EMBL/GenBank/DDBJ whole genome shotgun (WGS) entry which is preliminary data.</text>
</comment>
<dbReference type="InterPro" id="IPR003439">
    <property type="entry name" value="ABC_transporter-like_ATP-bd"/>
</dbReference>